<dbReference type="AlphaFoldDB" id="A0A3B1BEJ8"/>
<organism evidence="9">
    <name type="scientific">hydrothermal vent metagenome</name>
    <dbReference type="NCBI Taxonomy" id="652676"/>
    <lineage>
        <taxon>unclassified sequences</taxon>
        <taxon>metagenomes</taxon>
        <taxon>ecological metagenomes</taxon>
    </lineage>
</organism>
<proteinExistence type="inferred from homology"/>
<name>A0A3B1BEJ8_9ZZZZ</name>
<evidence type="ECO:0000256" key="4">
    <source>
        <dbReference type="ARBA" id="ARBA00022643"/>
    </source>
</evidence>
<evidence type="ECO:0000256" key="6">
    <source>
        <dbReference type="ARBA" id="ARBA00023002"/>
    </source>
</evidence>
<reference evidence="9" key="1">
    <citation type="submission" date="2018-06" db="EMBL/GenBank/DDBJ databases">
        <authorList>
            <person name="Zhirakovskaya E."/>
        </authorList>
    </citation>
    <scope>NUCLEOTIDE SEQUENCE</scope>
</reference>
<evidence type="ECO:0000256" key="1">
    <source>
        <dbReference type="ARBA" id="ARBA00001917"/>
    </source>
</evidence>
<dbReference type="InterPro" id="IPR026021">
    <property type="entry name" value="YdjA-like"/>
</dbReference>
<dbReference type="InterPro" id="IPR000415">
    <property type="entry name" value="Nitroreductase-like"/>
</dbReference>
<dbReference type="CDD" id="cd02135">
    <property type="entry name" value="YdjA-like"/>
    <property type="match status" value="1"/>
</dbReference>
<sequence length="189" mass="20867">MSIIDAIKARSSNGIMTDAAVSPEKIKQLLDAAVCTPVHHNTKPWRFLVIQGAGRQLLSDIMVQYYDKIRPDSEEPKAIALRDKLSKKPFRSPIIIAVAAAKPEGEKAIMRENVASVIAACQNILLAAPELGLSAFWRTGSFMYEPDTVSALGFEEGAKLVGLMYLGHPKREMQPKARETSDGYVRWLD</sequence>
<evidence type="ECO:0000259" key="8">
    <source>
        <dbReference type="Pfam" id="PF00881"/>
    </source>
</evidence>
<keyword evidence="3" id="KW-0285">Flavoprotein</keyword>
<keyword evidence="5" id="KW-0521">NADP</keyword>
<keyword evidence="4" id="KW-0288">FMN</keyword>
<gene>
    <name evidence="9" type="ORF">MNBD_ALPHA03-1850</name>
</gene>
<protein>
    <recommendedName>
        <fullName evidence="8">Nitroreductase domain-containing protein</fullName>
    </recommendedName>
</protein>
<dbReference type="PANTHER" id="PTHR43821">
    <property type="entry name" value="NAD(P)H NITROREDUCTASE YDJA-RELATED"/>
    <property type="match status" value="1"/>
</dbReference>
<dbReference type="PIRSF" id="PIRSF000232">
    <property type="entry name" value="YdjA"/>
    <property type="match status" value="1"/>
</dbReference>
<dbReference type="EMBL" id="UOFW01000247">
    <property type="protein sequence ID" value="VAX08810.1"/>
    <property type="molecule type" value="Genomic_DNA"/>
</dbReference>
<dbReference type="InterPro" id="IPR029479">
    <property type="entry name" value="Nitroreductase"/>
</dbReference>
<comment type="similarity">
    <text evidence="2">Belongs to the nitroreductase family.</text>
</comment>
<keyword evidence="6" id="KW-0560">Oxidoreductase</keyword>
<dbReference type="PANTHER" id="PTHR43821:SF1">
    <property type="entry name" value="NAD(P)H NITROREDUCTASE YDJA-RELATED"/>
    <property type="match status" value="1"/>
</dbReference>
<dbReference type="Gene3D" id="3.40.109.10">
    <property type="entry name" value="NADH Oxidase"/>
    <property type="match status" value="1"/>
</dbReference>
<accession>A0A3B1BEJ8</accession>
<evidence type="ECO:0000313" key="9">
    <source>
        <dbReference type="EMBL" id="VAX08810.1"/>
    </source>
</evidence>
<evidence type="ECO:0000256" key="3">
    <source>
        <dbReference type="ARBA" id="ARBA00022630"/>
    </source>
</evidence>
<dbReference type="GO" id="GO:0016491">
    <property type="term" value="F:oxidoreductase activity"/>
    <property type="evidence" value="ECO:0007669"/>
    <property type="project" value="UniProtKB-KW"/>
</dbReference>
<evidence type="ECO:0000256" key="2">
    <source>
        <dbReference type="ARBA" id="ARBA00007118"/>
    </source>
</evidence>
<comment type="cofactor">
    <cofactor evidence="1">
        <name>FMN</name>
        <dbReference type="ChEBI" id="CHEBI:58210"/>
    </cofactor>
</comment>
<dbReference type="SUPFAM" id="SSF55469">
    <property type="entry name" value="FMN-dependent nitroreductase-like"/>
    <property type="match status" value="1"/>
</dbReference>
<dbReference type="Pfam" id="PF00881">
    <property type="entry name" value="Nitroreductase"/>
    <property type="match status" value="1"/>
</dbReference>
<evidence type="ECO:0000256" key="7">
    <source>
        <dbReference type="ARBA" id="ARBA00023027"/>
    </source>
</evidence>
<dbReference type="InterPro" id="IPR052530">
    <property type="entry name" value="NAD(P)H_nitroreductase"/>
</dbReference>
<evidence type="ECO:0000256" key="5">
    <source>
        <dbReference type="ARBA" id="ARBA00022857"/>
    </source>
</evidence>
<keyword evidence="7" id="KW-0520">NAD</keyword>
<feature type="domain" description="Nitroreductase" evidence="8">
    <location>
        <begin position="10"/>
        <end position="168"/>
    </location>
</feature>